<keyword evidence="3" id="KW-1185">Reference proteome</keyword>
<feature type="region of interest" description="Disordered" evidence="1">
    <location>
        <begin position="95"/>
        <end position="114"/>
    </location>
</feature>
<gene>
    <name evidence="2" type="ORF">PVAP13_9NG304819</name>
</gene>
<sequence length="165" mass="17793">MPERRRQRLPSLPTATALLRRRDSAAAAATAPPHPPWLSSGTAPPSPTAAWVAGIPPAHVARSAGTPARAPSAGTVEQRRARVLPSRTAGLLREAAVRTSNAAPGQPDSNARPRWATWHTTRGRKGGEHGEEVTAGGVEQRRHRHRRRGRRRGKEGRMCGTGIRF</sequence>
<dbReference type="EMBL" id="CM029054">
    <property type="protein sequence ID" value="KAG2537558.1"/>
    <property type="molecule type" value="Genomic_DNA"/>
</dbReference>
<feature type="compositionally biased region" description="Polar residues" evidence="1">
    <location>
        <begin position="98"/>
        <end position="109"/>
    </location>
</feature>
<name>A0A8T0MLB7_PANVG</name>
<reference evidence="2" key="1">
    <citation type="submission" date="2020-05" db="EMBL/GenBank/DDBJ databases">
        <title>WGS assembly of Panicum virgatum.</title>
        <authorList>
            <person name="Lovell J.T."/>
            <person name="Jenkins J."/>
            <person name="Shu S."/>
            <person name="Juenger T.E."/>
            <person name="Schmutz J."/>
        </authorList>
    </citation>
    <scope>NUCLEOTIDE SEQUENCE</scope>
    <source>
        <strain evidence="2">AP13</strain>
    </source>
</reference>
<evidence type="ECO:0000313" key="2">
    <source>
        <dbReference type="EMBL" id="KAG2537558.1"/>
    </source>
</evidence>
<dbReference type="Proteomes" id="UP000823388">
    <property type="component" value="Chromosome 9N"/>
</dbReference>
<protein>
    <submittedName>
        <fullName evidence="2">Uncharacterized protein</fullName>
    </submittedName>
</protein>
<dbReference type="AlphaFoldDB" id="A0A8T0MLB7"/>
<comment type="caution">
    <text evidence="2">The sequence shown here is derived from an EMBL/GenBank/DDBJ whole genome shotgun (WGS) entry which is preliminary data.</text>
</comment>
<feature type="region of interest" description="Disordered" evidence="1">
    <location>
        <begin position="120"/>
        <end position="165"/>
    </location>
</feature>
<feature type="region of interest" description="Disordered" evidence="1">
    <location>
        <begin position="61"/>
        <end position="80"/>
    </location>
</feature>
<feature type="region of interest" description="Disordered" evidence="1">
    <location>
        <begin position="1"/>
        <end position="51"/>
    </location>
</feature>
<evidence type="ECO:0000313" key="3">
    <source>
        <dbReference type="Proteomes" id="UP000823388"/>
    </source>
</evidence>
<evidence type="ECO:0000256" key="1">
    <source>
        <dbReference type="SAM" id="MobiDB-lite"/>
    </source>
</evidence>
<organism evidence="2 3">
    <name type="scientific">Panicum virgatum</name>
    <name type="common">Blackwell switchgrass</name>
    <dbReference type="NCBI Taxonomy" id="38727"/>
    <lineage>
        <taxon>Eukaryota</taxon>
        <taxon>Viridiplantae</taxon>
        <taxon>Streptophyta</taxon>
        <taxon>Embryophyta</taxon>
        <taxon>Tracheophyta</taxon>
        <taxon>Spermatophyta</taxon>
        <taxon>Magnoliopsida</taxon>
        <taxon>Liliopsida</taxon>
        <taxon>Poales</taxon>
        <taxon>Poaceae</taxon>
        <taxon>PACMAD clade</taxon>
        <taxon>Panicoideae</taxon>
        <taxon>Panicodae</taxon>
        <taxon>Paniceae</taxon>
        <taxon>Panicinae</taxon>
        <taxon>Panicum</taxon>
        <taxon>Panicum sect. Hiantes</taxon>
    </lineage>
</organism>
<feature type="compositionally biased region" description="Basic residues" evidence="1">
    <location>
        <begin position="141"/>
        <end position="154"/>
    </location>
</feature>
<accession>A0A8T0MLB7</accession>
<proteinExistence type="predicted"/>